<dbReference type="GO" id="GO:0016853">
    <property type="term" value="F:isomerase activity"/>
    <property type="evidence" value="ECO:0007669"/>
    <property type="project" value="UniProtKB-KW"/>
</dbReference>
<feature type="region of interest" description="Disordered" evidence="1">
    <location>
        <begin position="784"/>
        <end position="863"/>
    </location>
</feature>
<dbReference type="InterPro" id="IPR043910">
    <property type="entry name" value="DUF5767"/>
</dbReference>
<feature type="region of interest" description="Disordered" evidence="1">
    <location>
        <begin position="1085"/>
        <end position="1111"/>
    </location>
</feature>
<feature type="region of interest" description="Disordered" evidence="1">
    <location>
        <begin position="146"/>
        <end position="168"/>
    </location>
</feature>
<dbReference type="Pfam" id="PF19071">
    <property type="entry name" value="DUF5767"/>
    <property type="match status" value="1"/>
</dbReference>
<accession>A0A481Z4G9</accession>
<feature type="region of interest" description="Disordered" evidence="1">
    <location>
        <begin position="295"/>
        <end position="334"/>
    </location>
</feature>
<feature type="compositionally biased region" description="Polar residues" evidence="1">
    <location>
        <begin position="470"/>
        <end position="515"/>
    </location>
</feature>
<feature type="compositionally biased region" description="Low complexity" evidence="1">
    <location>
        <begin position="306"/>
        <end position="317"/>
    </location>
</feature>
<organism evidence="2">
    <name type="scientific">Pithovirus LCPAC201</name>
    <dbReference type="NCBI Taxonomy" id="2506591"/>
    <lineage>
        <taxon>Viruses</taxon>
        <taxon>Pithoviruses</taxon>
    </lineage>
</organism>
<feature type="region of interest" description="Disordered" evidence="1">
    <location>
        <begin position="704"/>
        <end position="723"/>
    </location>
</feature>
<feature type="region of interest" description="Disordered" evidence="1">
    <location>
        <begin position="1"/>
        <end position="111"/>
    </location>
</feature>
<feature type="compositionally biased region" description="Polar residues" evidence="1">
    <location>
        <begin position="711"/>
        <end position="723"/>
    </location>
</feature>
<protein>
    <submittedName>
        <fullName evidence="2">Topoisomerase II-associated protein</fullName>
    </submittedName>
</protein>
<feature type="region of interest" description="Disordered" evidence="1">
    <location>
        <begin position="759"/>
        <end position="778"/>
    </location>
</feature>
<feature type="compositionally biased region" description="Basic residues" evidence="1">
    <location>
        <begin position="24"/>
        <end position="48"/>
    </location>
</feature>
<feature type="region of interest" description="Disordered" evidence="1">
    <location>
        <begin position="466"/>
        <end position="515"/>
    </location>
</feature>
<feature type="compositionally biased region" description="Basic and acidic residues" evidence="1">
    <location>
        <begin position="817"/>
        <end position="832"/>
    </location>
</feature>
<sequence>MASELSPKPRSIDEIITESVGPPKTRKSKRGSSSRKRNKHTSKQRKSYILRGSQNVRPMNISDLTIDVSKRKGSGQNPKIHKSDKIIPSDRNSPRLGNSRPLSPRDHTPITISGKVIPRENFGNISDFKHLPNRLKIISTKTPPVDSATNLKDSWNTPSRSDGNFDKTISPVLKNERENSPFLTILDDNRTKEHTKSFLEKGTSSSIPKELTEINLLTHQQNSQTSIPKYKNLPPNFVDIDSEEKFVDQHPGSPRQNKHIVLKPKIVKNETVPNFTRFTNESILKRVISPRNILTPSFESPPSPPIRNISSIRSNRSAPVSQETFPSQNDGPHIKRINDSIFTDPTESLPQFNLVKSPSFRSLKEKGSDNYSKSDDLVICPAPQPVIATRQSLIIPKVPSVKPIERILDQVRHDVFSPYPGSPLVAYPQPHHYPPRTASYPPQKSYNSERTSYSQSVPHSFSWKEKINRDQSTSNRQQSVPSLNVPYNQTIPYTQDTPYSQSTPNTQATPYSQATPYTQATPYSHATPYTQATPYSRSEIYSTAVSPYYPLKSTTNKNFSHITNNKIETAGPIFIPIISPVVSKNVQTEWGKNQNPIFIPFGSESSNIISPNQYPPSMSVYPEHQSNFNREPQLGMIKQYDRQDIYFTQNGINPEKNIIEIPKSSHSFRDNQGTGQINRSVSNPYPYSAFPPPPLIFKERDNSHEIRESPTVPSQNDGVLSNSKNFEELPSAYLPNRDASQSIRGGLISADLPISPKHNYYHENIPSPTFSPQKSSRREEIYHPLDHKAEESTNTEPSNVSRESSSDQEEIENGDQNTDKSTKPTKGEDESKNNLPKNSPPEDNKWRGKTLDIKPPIYANKPDYDQMSPMDQARYRGQFNVLFGMLRERYPHYNIPNFPDDVSLDVMHGYYESYHFHFSIRDTVDKWKLALICVWFGIELLFTKGLGLNLGGYGMNQVSMMATYERLLYEFVEKGRGNIGAGLSPEVKILLLTVVSAVVFLIIKYISDWMGPMAGNLIQSLVNNLISGGPSQAGTSHVANTINNNLPQVSPDTGNVPQQPVPQIPSFLGGINIANIVQSFSGMFGGNRSGGSGNSNPPPRRRARRRPVYDS</sequence>
<proteinExistence type="predicted"/>
<feature type="compositionally biased region" description="Polar residues" evidence="1">
    <location>
        <begin position="792"/>
        <end position="803"/>
    </location>
</feature>
<keyword evidence="2" id="KW-0413">Isomerase</keyword>
<feature type="compositionally biased region" description="Polar residues" evidence="1">
    <location>
        <begin position="440"/>
        <end position="452"/>
    </location>
</feature>
<name>A0A481Z4G9_9VIRU</name>
<feature type="region of interest" description="Disordered" evidence="1">
    <location>
        <begin position="427"/>
        <end position="452"/>
    </location>
</feature>
<evidence type="ECO:0000313" key="2">
    <source>
        <dbReference type="EMBL" id="QBK90764.1"/>
    </source>
</evidence>
<gene>
    <name evidence="2" type="ORF">LCPAC201_00650</name>
</gene>
<feature type="compositionally biased region" description="Polar residues" evidence="1">
    <location>
        <begin position="318"/>
        <end position="330"/>
    </location>
</feature>
<feature type="compositionally biased region" description="Polar residues" evidence="1">
    <location>
        <begin position="146"/>
        <end position="162"/>
    </location>
</feature>
<feature type="compositionally biased region" description="Basic and acidic residues" evidence="1">
    <location>
        <begin position="840"/>
        <end position="852"/>
    </location>
</feature>
<reference evidence="2" key="1">
    <citation type="journal article" date="2019" name="MBio">
        <title>Virus Genomes from Deep Sea Sediments Expand the Ocean Megavirome and Support Independent Origins of Viral Gigantism.</title>
        <authorList>
            <person name="Backstrom D."/>
            <person name="Yutin N."/>
            <person name="Jorgensen S.L."/>
            <person name="Dharamshi J."/>
            <person name="Homa F."/>
            <person name="Zaremba-Niedwiedzka K."/>
            <person name="Spang A."/>
            <person name="Wolf Y.I."/>
            <person name="Koonin E.V."/>
            <person name="Ettema T.J."/>
        </authorList>
    </citation>
    <scope>NUCLEOTIDE SEQUENCE</scope>
</reference>
<dbReference type="EMBL" id="MK500498">
    <property type="protein sequence ID" value="QBK90764.1"/>
    <property type="molecule type" value="Genomic_DNA"/>
</dbReference>
<feature type="compositionally biased region" description="Basic residues" evidence="1">
    <location>
        <begin position="1099"/>
        <end position="1111"/>
    </location>
</feature>
<evidence type="ECO:0000256" key="1">
    <source>
        <dbReference type="SAM" id="MobiDB-lite"/>
    </source>
</evidence>